<dbReference type="PANTHER" id="PTHR18895:SF74">
    <property type="entry name" value="MTRF1L RELEASE FACTOR GLUTAMINE METHYLTRANSFERASE"/>
    <property type="match status" value="1"/>
</dbReference>
<evidence type="ECO:0000259" key="7">
    <source>
        <dbReference type="Pfam" id="PF17827"/>
    </source>
</evidence>
<dbReference type="InterPro" id="IPR002052">
    <property type="entry name" value="DNA_methylase_N6_adenine_CS"/>
</dbReference>
<comment type="caution">
    <text evidence="5">Lacks conserved residue(s) required for the propagation of feature annotation.</text>
</comment>
<dbReference type="GO" id="GO:0032259">
    <property type="term" value="P:methylation"/>
    <property type="evidence" value="ECO:0007669"/>
    <property type="project" value="UniProtKB-KW"/>
</dbReference>
<dbReference type="CDD" id="cd02440">
    <property type="entry name" value="AdoMet_MTases"/>
    <property type="match status" value="1"/>
</dbReference>
<dbReference type="InterPro" id="IPR019874">
    <property type="entry name" value="RF_methyltr_PrmC"/>
</dbReference>
<dbReference type="Proteomes" id="UP000030700">
    <property type="component" value="Unassembled WGS sequence"/>
</dbReference>
<feature type="binding site" evidence="5">
    <location>
        <position position="152"/>
    </location>
    <ligand>
        <name>S-adenosyl-L-methionine</name>
        <dbReference type="ChEBI" id="CHEBI:59789"/>
    </ligand>
</feature>
<feature type="domain" description="Release factor glutamine methyltransferase N-terminal" evidence="7">
    <location>
        <begin position="14"/>
        <end position="83"/>
    </location>
</feature>
<feature type="domain" description="Methyltransferase small" evidence="6">
    <location>
        <begin position="121"/>
        <end position="204"/>
    </location>
</feature>
<keyword evidence="3 5" id="KW-0949">S-adenosyl-L-methionine</keyword>
<dbReference type="FunFam" id="3.40.50.150:FF:000053">
    <property type="entry name" value="Release factor glutamine methyltransferase"/>
    <property type="match status" value="1"/>
</dbReference>
<evidence type="ECO:0000259" key="6">
    <source>
        <dbReference type="Pfam" id="PF05175"/>
    </source>
</evidence>
<dbReference type="HAMAP" id="MF_02126">
    <property type="entry name" value="RF_methyltr_PrmC"/>
    <property type="match status" value="1"/>
</dbReference>
<dbReference type="NCBIfam" id="TIGR00536">
    <property type="entry name" value="hemK_fam"/>
    <property type="match status" value="1"/>
</dbReference>
<dbReference type="PANTHER" id="PTHR18895">
    <property type="entry name" value="HEMK METHYLTRANSFERASE"/>
    <property type="match status" value="1"/>
</dbReference>
<evidence type="ECO:0000256" key="5">
    <source>
        <dbReference type="HAMAP-Rule" id="MF_02126"/>
    </source>
</evidence>
<comment type="similarity">
    <text evidence="5">Belongs to the protein N5-glutamine methyltransferase family. PrmC subfamily.</text>
</comment>
<dbReference type="EMBL" id="DF820457">
    <property type="protein sequence ID" value="GAK51877.1"/>
    <property type="molecule type" value="Genomic_DNA"/>
</dbReference>
<evidence type="ECO:0000313" key="9">
    <source>
        <dbReference type="Proteomes" id="UP000030700"/>
    </source>
</evidence>
<dbReference type="AlphaFoldDB" id="A0A081BNB1"/>
<feature type="binding site" evidence="5">
    <location>
        <begin position="197"/>
        <end position="200"/>
    </location>
    <ligand>
        <name>substrate</name>
    </ligand>
</feature>
<dbReference type="EC" id="2.1.1.297" evidence="5"/>
<dbReference type="PROSITE" id="PS00092">
    <property type="entry name" value="N6_MTASE"/>
    <property type="match status" value="1"/>
</dbReference>
<evidence type="ECO:0000256" key="4">
    <source>
        <dbReference type="ARBA" id="ARBA00048391"/>
    </source>
</evidence>
<reference evidence="8" key="1">
    <citation type="journal article" date="2015" name="PeerJ">
        <title>First genomic representation of candidate bacterial phylum KSB3 points to enhanced environmental sensing as a trigger of wastewater bulking.</title>
        <authorList>
            <person name="Sekiguchi Y."/>
            <person name="Ohashi A."/>
            <person name="Parks D.H."/>
            <person name="Yamauchi T."/>
            <person name="Tyson G.W."/>
            <person name="Hugenholtz P."/>
        </authorList>
    </citation>
    <scope>NUCLEOTIDE SEQUENCE [LARGE SCALE GENOMIC DNA]</scope>
</reference>
<feature type="binding site" evidence="5">
    <location>
        <begin position="129"/>
        <end position="133"/>
    </location>
    <ligand>
        <name>S-adenosyl-L-methionine</name>
        <dbReference type="ChEBI" id="CHEBI:59789"/>
    </ligand>
</feature>
<dbReference type="GO" id="GO:0003676">
    <property type="term" value="F:nucleic acid binding"/>
    <property type="evidence" value="ECO:0007669"/>
    <property type="project" value="InterPro"/>
</dbReference>
<gene>
    <name evidence="5" type="primary">prmC</name>
    <name evidence="8" type="ORF">U14_03123</name>
</gene>
<evidence type="ECO:0000313" key="8">
    <source>
        <dbReference type="EMBL" id="GAK51877.1"/>
    </source>
</evidence>
<dbReference type="InterPro" id="IPR007848">
    <property type="entry name" value="Small_mtfrase_dom"/>
</dbReference>
<dbReference type="Pfam" id="PF05175">
    <property type="entry name" value="MTS"/>
    <property type="match status" value="1"/>
</dbReference>
<dbReference type="SUPFAM" id="SSF53335">
    <property type="entry name" value="S-adenosyl-L-methionine-dependent methyltransferases"/>
    <property type="match status" value="1"/>
</dbReference>
<dbReference type="Gene3D" id="1.10.8.10">
    <property type="entry name" value="DNA helicase RuvA subunit, C-terminal domain"/>
    <property type="match status" value="1"/>
</dbReference>
<sequence length="290" mass="32449">MPTNEPERLWTILEILQWTISFFKEKEIEPARLTAEVLLAHTLKKDRLHLYVNHDEPLTPAEREAFKALIRLRVQGTPTQYLTERQEFWSMEFAVAPGVLIPRPETEHLVEAAIERAKPLEQPAIADIGTGSGVIAISLHKELPHAAISASDISEAALNIARRNAETLFPNGHRIAFVQGDLFAPFAGQCFDLIVSNPPYISTEEYAGLSREIREHEPPTALLAGAEGLDVYRRLIADAANYVRPSGWLLFEIGNTQAEAVTRLCQENGWTVEQVIKDYAGLNRVVAARR</sequence>
<evidence type="ECO:0000256" key="1">
    <source>
        <dbReference type="ARBA" id="ARBA00022603"/>
    </source>
</evidence>
<dbReference type="STRING" id="1499966.U14_03123"/>
<dbReference type="HOGENOM" id="CLU_018398_3_1_0"/>
<comment type="function">
    <text evidence="5">Methylates the class 1 translation termination release factors RF1/PrfA and RF2/PrfB on the glutamine residue of the universally conserved GGQ motif.</text>
</comment>
<organism evidence="8">
    <name type="scientific">Candidatus Moduliflexus flocculans</name>
    <dbReference type="NCBI Taxonomy" id="1499966"/>
    <lineage>
        <taxon>Bacteria</taxon>
        <taxon>Candidatus Moduliflexota</taxon>
        <taxon>Candidatus Moduliflexia</taxon>
        <taxon>Candidatus Moduliflexales</taxon>
        <taxon>Candidatus Moduliflexaceae</taxon>
    </lineage>
</organism>
<dbReference type="InterPro" id="IPR029063">
    <property type="entry name" value="SAM-dependent_MTases_sf"/>
</dbReference>
<evidence type="ECO:0000256" key="3">
    <source>
        <dbReference type="ARBA" id="ARBA00022691"/>
    </source>
</evidence>
<dbReference type="InterPro" id="IPR004556">
    <property type="entry name" value="HemK-like"/>
</dbReference>
<comment type="catalytic activity">
    <reaction evidence="4 5">
        <text>L-glutaminyl-[peptide chain release factor] + S-adenosyl-L-methionine = N(5)-methyl-L-glutaminyl-[peptide chain release factor] + S-adenosyl-L-homocysteine + H(+)</text>
        <dbReference type="Rhea" id="RHEA:42896"/>
        <dbReference type="Rhea" id="RHEA-COMP:10271"/>
        <dbReference type="Rhea" id="RHEA-COMP:10272"/>
        <dbReference type="ChEBI" id="CHEBI:15378"/>
        <dbReference type="ChEBI" id="CHEBI:30011"/>
        <dbReference type="ChEBI" id="CHEBI:57856"/>
        <dbReference type="ChEBI" id="CHEBI:59789"/>
        <dbReference type="ChEBI" id="CHEBI:61891"/>
        <dbReference type="EC" id="2.1.1.297"/>
    </reaction>
</comment>
<keyword evidence="2 5" id="KW-0808">Transferase</keyword>
<evidence type="ECO:0000256" key="2">
    <source>
        <dbReference type="ARBA" id="ARBA00022679"/>
    </source>
</evidence>
<dbReference type="Gene3D" id="3.40.50.150">
    <property type="entry name" value="Vaccinia Virus protein VP39"/>
    <property type="match status" value="1"/>
</dbReference>
<proteinExistence type="inferred from homology"/>
<dbReference type="Pfam" id="PF17827">
    <property type="entry name" value="PrmC_N"/>
    <property type="match status" value="1"/>
</dbReference>
<feature type="binding site" evidence="5">
    <location>
        <position position="197"/>
    </location>
    <ligand>
        <name>S-adenosyl-L-methionine</name>
        <dbReference type="ChEBI" id="CHEBI:59789"/>
    </ligand>
</feature>
<dbReference type="InterPro" id="IPR050320">
    <property type="entry name" value="N5-glutamine_MTase"/>
</dbReference>
<dbReference type="InterPro" id="IPR040758">
    <property type="entry name" value="PrmC_N"/>
</dbReference>
<keyword evidence="9" id="KW-1185">Reference proteome</keyword>
<protein>
    <recommendedName>
        <fullName evidence="5">Release factor glutamine methyltransferase</fullName>
        <shortName evidence="5">RF MTase</shortName>
        <ecNumber evidence="5">2.1.1.297</ecNumber>
    </recommendedName>
    <alternativeName>
        <fullName evidence="5">N5-glutamine methyltransferase PrmC</fullName>
    </alternativeName>
    <alternativeName>
        <fullName evidence="5">Protein-(glutamine-N5) MTase PrmC</fullName>
    </alternativeName>
    <alternativeName>
        <fullName evidence="5">Protein-glutamine N-methyltransferase PrmC</fullName>
    </alternativeName>
</protein>
<accession>A0A081BNB1</accession>
<keyword evidence="1 5" id="KW-0489">Methyltransferase</keyword>
<dbReference type="GO" id="GO:0102559">
    <property type="term" value="F:peptide chain release factor N(5)-glutamine methyltransferase activity"/>
    <property type="evidence" value="ECO:0007669"/>
    <property type="project" value="UniProtKB-EC"/>
</dbReference>
<dbReference type="NCBIfam" id="TIGR03534">
    <property type="entry name" value="RF_mod_PrmC"/>
    <property type="match status" value="1"/>
</dbReference>
<name>A0A081BNB1_9BACT</name>